<dbReference type="InterPro" id="IPR001878">
    <property type="entry name" value="Znf_CCHC"/>
</dbReference>
<protein>
    <recommendedName>
        <fullName evidence="2">CCHC-type domain-containing protein</fullName>
    </recommendedName>
</protein>
<sequence>MAERMRANAGRANLPFSNYGYVIDEHLPRPLTPCGKVIKTKQPATVERPTIQNGHRVVRIEMKPEKPVPKLIRVLEHRDICDYPRVLRVCSRCKKAGHYRNDCKEDFCGRCSTFGHTTESCTAKCRRCRGDYATADCVKP</sequence>
<reference evidence="3 4" key="1">
    <citation type="journal article" date="2020" name="Cell">
        <title>Large-Scale Comparative Analyses of Tick Genomes Elucidate Their Genetic Diversity and Vector Capacities.</title>
        <authorList>
            <consortium name="Tick Genome and Microbiome Consortium (TIGMIC)"/>
            <person name="Jia N."/>
            <person name="Wang J."/>
            <person name="Shi W."/>
            <person name="Du L."/>
            <person name="Sun Y."/>
            <person name="Zhan W."/>
            <person name="Jiang J.F."/>
            <person name="Wang Q."/>
            <person name="Zhang B."/>
            <person name="Ji P."/>
            <person name="Bell-Sakyi L."/>
            <person name="Cui X.M."/>
            <person name="Yuan T.T."/>
            <person name="Jiang B.G."/>
            <person name="Yang W.F."/>
            <person name="Lam T.T."/>
            <person name="Chang Q.C."/>
            <person name="Ding S.J."/>
            <person name="Wang X.J."/>
            <person name="Zhu J.G."/>
            <person name="Ruan X.D."/>
            <person name="Zhao L."/>
            <person name="Wei J.T."/>
            <person name="Ye R.Z."/>
            <person name="Que T.C."/>
            <person name="Du C.H."/>
            <person name="Zhou Y.H."/>
            <person name="Cheng J.X."/>
            <person name="Dai P.F."/>
            <person name="Guo W.B."/>
            <person name="Han X.H."/>
            <person name="Huang E.J."/>
            <person name="Li L.F."/>
            <person name="Wei W."/>
            <person name="Gao Y.C."/>
            <person name="Liu J.Z."/>
            <person name="Shao H.Z."/>
            <person name="Wang X."/>
            <person name="Wang C.C."/>
            <person name="Yang T.C."/>
            <person name="Huo Q.B."/>
            <person name="Li W."/>
            <person name="Chen H.Y."/>
            <person name="Chen S.E."/>
            <person name="Zhou L.G."/>
            <person name="Ni X.B."/>
            <person name="Tian J.H."/>
            <person name="Sheng Y."/>
            <person name="Liu T."/>
            <person name="Pan Y.S."/>
            <person name="Xia L.Y."/>
            <person name="Li J."/>
            <person name="Zhao F."/>
            <person name="Cao W.C."/>
        </authorList>
    </citation>
    <scope>NUCLEOTIDE SEQUENCE [LARGE SCALE GENOMIC DNA]</scope>
    <source>
        <strain evidence="3">HaeL-2018</strain>
    </source>
</reference>
<keyword evidence="4" id="KW-1185">Reference proteome</keyword>
<comment type="caution">
    <text evidence="3">The sequence shown here is derived from an EMBL/GenBank/DDBJ whole genome shotgun (WGS) entry which is preliminary data.</text>
</comment>
<evidence type="ECO:0000313" key="4">
    <source>
        <dbReference type="Proteomes" id="UP000821853"/>
    </source>
</evidence>
<keyword evidence="1" id="KW-0863">Zinc-finger</keyword>
<dbReference type="InterPro" id="IPR036875">
    <property type="entry name" value="Znf_CCHC_sf"/>
</dbReference>
<dbReference type="GO" id="GO:0003676">
    <property type="term" value="F:nucleic acid binding"/>
    <property type="evidence" value="ECO:0007669"/>
    <property type="project" value="InterPro"/>
</dbReference>
<dbReference type="EMBL" id="JABSTR010000003">
    <property type="protein sequence ID" value="KAH9365181.1"/>
    <property type="molecule type" value="Genomic_DNA"/>
</dbReference>
<organism evidence="3 4">
    <name type="scientific">Haemaphysalis longicornis</name>
    <name type="common">Bush tick</name>
    <dbReference type="NCBI Taxonomy" id="44386"/>
    <lineage>
        <taxon>Eukaryota</taxon>
        <taxon>Metazoa</taxon>
        <taxon>Ecdysozoa</taxon>
        <taxon>Arthropoda</taxon>
        <taxon>Chelicerata</taxon>
        <taxon>Arachnida</taxon>
        <taxon>Acari</taxon>
        <taxon>Parasitiformes</taxon>
        <taxon>Ixodida</taxon>
        <taxon>Ixodoidea</taxon>
        <taxon>Ixodidae</taxon>
        <taxon>Haemaphysalinae</taxon>
        <taxon>Haemaphysalis</taxon>
    </lineage>
</organism>
<keyword evidence="1" id="KW-0862">Zinc</keyword>
<evidence type="ECO:0000313" key="3">
    <source>
        <dbReference type="EMBL" id="KAH9365181.1"/>
    </source>
</evidence>
<dbReference type="SUPFAM" id="SSF57756">
    <property type="entry name" value="Retrovirus zinc finger-like domains"/>
    <property type="match status" value="1"/>
</dbReference>
<evidence type="ECO:0000256" key="1">
    <source>
        <dbReference type="PROSITE-ProRule" id="PRU00047"/>
    </source>
</evidence>
<dbReference type="Proteomes" id="UP000821853">
    <property type="component" value="Unassembled WGS sequence"/>
</dbReference>
<feature type="domain" description="CCHC-type" evidence="2">
    <location>
        <begin position="90"/>
        <end position="105"/>
    </location>
</feature>
<dbReference type="AlphaFoldDB" id="A0A9J6FQ26"/>
<gene>
    <name evidence="3" type="ORF">HPB48_008946</name>
</gene>
<dbReference type="PROSITE" id="PS50158">
    <property type="entry name" value="ZF_CCHC"/>
    <property type="match status" value="1"/>
</dbReference>
<evidence type="ECO:0000259" key="2">
    <source>
        <dbReference type="PROSITE" id="PS50158"/>
    </source>
</evidence>
<dbReference type="OMA" id="LEHRDIC"/>
<dbReference type="SMART" id="SM00343">
    <property type="entry name" value="ZnF_C2HC"/>
    <property type="match status" value="2"/>
</dbReference>
<dbReference type="VEuPathDB" id="VectorBase:HLOH_052215"/>
<accession>A0A9J6FQ26</accession>
<keyword evidence="1" id="KW-0479">Metal-binding</keyword>
<dbReference type="GO" id="GO:0008270">
    <property type="term" value="F:zinc ion binding"/>
    <property type="evidence" value="ECO:0007669"/>
    <property type="project" value="UniProtKB-KW"/>
</dbReference>
<name>A0A9J6FQ26_HAELO</name>
<proteinExistence type="predicted"/>
<dbReference type="OrthoDB" id="10035396at2759"/>